<dbReference type="Proteomes" id="UP000823989">
    <property type="component" value="Unassembled WGS sequence"/>
</dbReference>
<dbReference type="Pfam" id="PF03466">
    <property type="entry name" value="LysR_substrate"/>
    <property type="match status" value="1"/>
</dbReference>
<dbReference type="PRINTS" id="PR00039">
    <property type="entry name" value="HTHLYSR"/>
</dbReference>
<dbReference type="SUPFAM" id="SSF46785">
    <property type="entry name" value="Winged helix' DNA-binding domain"/>
    <property type="match status" value="1"/>
</dbReference>
<evidence type="ECO:0000313" key="6">
    <source>
        <dbReference type="EMBL" id="HIW13755.1"/>
    </source>
</evidence>
<dbReference type="PANTHER" id="PTHR30346:SF0">
    <property type="entry name" value="HCA OPERON TRANSCRIPTIONAL ACTIVATOR HCAR"/>
    <property type="match status" value="1"/>
</dbReference>
<dbReference type="InterPro" id="IPR036390">
    <property type="entry name" value="WH_DNA-bd_sf"/>
</dbReference>
<comment type="caution">
    <text evidence="6">The sequence shown here is derived from an EMBL/GenBank/DDBJ whole genome shotgun (WGS) entry which is preliminary data.</text>
</comment>
<dbReference type="Gene3D" id="1.10.10.10">
    <property type="entry name" value="Winged helix-like DNA-binding domain superfamily/Winged helix DNA-binding domain"/>
    <property type="match status" value="1"/>
</dbReference>
<evidence type="ECO:0000256" key="3">
    <source>
        <dbReference type="ARBA" id="ARBA00023125"/>
    </source>
</evidence>
<dbReference type="PROSITE" id="PS50931">
    <property type="entry name" value="HTH_LYSR"/>
    <property type="match status" value="1"/>
</dbReference>
<evidence type="ECO:0000256" key="4">
    <source>
        <dbReference type="ARBA" id="ARBA00023163"/>
    </source>
</evidence>
<accession>A0A9D1QKB7</accession>
<evidence type="ECO:0000259" key="5">
    <source>
        <dbReference type="PROSITE" id="PS50931"/>
    </source>
</evidence>
<dbReference type="EMBL" id="DXHR01000036">
    <property type="protein sequence ID" value="HIW13755.1"/>
    <property type="molecule type" value="Genomic_DNA"/>
</dbReference>
<dbReference type="PANTHER" id="PTHR30346">
    <property type="entry name" value="TRANSCRIPTIONAL DUAL REGULATOR HCAR-RELATED"/>
    <property type="match status" value="1"/>
</dbReference>
<gene>
    <name evidence="6" type="ORF">H9891_11440</name>
</gene>
<dbReference type="FunFam" id="1.10.10.10:FF:000001">
    <property type="entry name" value="LysR family transcriptional regulator"/>
    <property type="match status" value="1"/>
</dbReference>
<sequence>MKLHQLKYFIEVVSSGSINEAARRLYISQPTLSKAIRELEKEVGFTLFTRTSTGISLSQDGAEFLSYARQINEQVELLESRYFNKQPSQQLFSVSSQHYSFVVDAFVETIRKYGGDKYQFTIRETRTYEIIDDVKNLTSEIGVMYISAFNEKVLLQLMKDKGLMFNELFEAAPHIFISQKNPLAKKDVVTLEDLEDYPRLTFEQGQFNSFYYSEEIFSTLPSPKSIQVSDRATLFNLLIGLNGYTISTGILSDDLDDSEIVQVPLAAEDSIKVGWVVNKKAELSTMAKLFLEELQHTTCHMR</sequence>
<dbReference type="GO" id="GO:0032993">
    <property type="term" value="C:protein-DNA complex"/>
    <property type="evidence" value="ECO:0007669"/>
    <property type="project" value="TreeGrafter"/>
</dbReference>
<evidence type="ECO:0000256" key="1">
    <source>
        <dbReference type="ARBA" id="ARBA00009437"/>
    </source>
</evidence>
<dbReference type="Gene3D" id="3.40.190.290">
    <property type="match status" value="1"/>
</dbReference>
<keyword evidence="2" id="KW-0805">Transcription regulation</keyword>
<reference evidence="6" key="1">
    <citation type="journal article" date="2021" name="PeerJ">
        <title>Extensive microbial diversity within the chicken gut microbiome revealed by metagenomics and culture.</title>
        <authorList>
            <person name="Gilroy R."/>
            <person name="Ravi A."/>
            <person name="Getino M."/>
            <person name="Pursley I."/>
            <person name="Horton D.L."/>
            <person name="Alikhan N.F."/>
            <person name="Baker D."/>
            <person name="Gharbi K."/>
            <person name="Hall N."/>
            <person name="Watson M."/>
            <person name="Adriaenssens E.M."/>
            <person name="Foster-Nyarko E."/>
            <person name="Jarju S."/>
            <person name="Secka A."/>
            <person name="Antonio M."/>
            <person name="Oren A."/>
            <person name="Chaudhuri R.R."/>
            <person name="La Ragione R."/>
            <person name="Hildebrand F."/>
            <person name="Pallen M.J."/>
        </authorList>
    </citation>
    <scope>NUCLEOTIDE SEQUENCE</scope>
    <source>
        <strain evidence="6">ChiHjej13B12-752</strain>
    </source>
</reference>
<organism evidence="6 7">
    <name type="scientific">Candidatus Salinicoccus stercoripullorum</name>
    <dbReference type="NCBI Taxonomy" id="2838756"/>
    <lineage>
        <taxon>Bacteria</taxon>
        <taxon>Bacillati</taxon>
        <taxon>Bacillota</taxon>
        <taxon>Bacilli</taxon>
        <taxon>Bacillales</taxon>
        <taxon>Staphylococcaceae</taxon>
        <taxon>Salinicoccus</taxon>
    </lineage>
</organism>
<dbReference type="SUPFAM" id="SSF53850">
    <property type="entry name" value="Periplasmic binding protein-like II"/>
    <property type="match status" value="1"/>
</dbReference>
<dbReference type="AlphaFoldDB" id="A0A9D1QKB7"/>
<dbReference type="InterPro" id="IPR036388">
    <property type="entry name" value="WH-like_DNA-bd_sf"/>
</dbReference>
<evidence type="ECO:0000313" key="7">
    <source>
        <dbReference type="Proteomes" id="UP000823989"/>
    </source>
</evidence>
<evidence type="ECO:0000256" key="2">
    <source>
        <dbReference type="ARBA" id="ARBA00023015"/>
    </source>
</evidence>
<dbReference type="Pfam" id="PF00126">
    <property type="entry name" value="HTH_1"/>
    <property type="match status" value="1"/>
</dbReference>
<dbReference type="CDD" id="cd05466">
    <property type="entry name" value="PBP2_LTTR_substrate"/>
    <property type="match status" value="1"/>
</dbReference>
<dbReference type="InterPro" id="IPR005119">
    <property type="entry name" value="LysR_subst-bd"/>
</dbReference>
<proteinExistence type="inferred from homology"/>
<dbReference type="GO" id="GO:0003677">
    <property type="term" value="F:DNA binding"/>
    <property type="evidence" value="ECO:0007669"/>
    <property type="project" value="UniProtKB-KW"/>
</dbReference>
<reference evidence="6" key="2">
    <citation type="submission" date="2021-04" db="EMBL/GenBank/DDBJ databases">
        <authorList>
            <person name="Gilroy R."/>
        </authorList>
    </citation>
    <scope>NUCLEOTIDE SEQUENCE</scope>
    <source>
        <strain evidence="6">ChiHjej13B12-752</strain>
    </source>
</reference>
<protein>
    <submittedName>
        <fullName evidence="6">LysR family transcriptional regulator</fullName>
    </submittedName>
</protein>
<keyword evidence="3" id="KW-0238">DNA-binding</keyword>
<name>A0A9D1QKB7_9STAP</name>
<feature type="domain" description="HTH lysR-type" evidence="5">
    <location>
        <begin position="1"/>
        <end position="58"/>
    </location>
</feature>
<dbReference type="GO" id="GO:0003700">
    <property type="term" value="F:DNA-binding transcription factor activity"/>
    <property type="evidence" value="ECO:0007669"/>
    <property type="project" value="InterPro"/>
</dbReference>
<keyword evidence="4" id="KW-0804">Transcription</keyword>
<dbReference type="InterPro" id="IPR000847">
    <property type="entry name" value="LysR_HTH_N"/>
</dbReference>
<comment type="similarity">
    <text evidence="1">Belongs to the LysR transcriptional regulatory family.</text>
</comment>